<gene>
    <name evidence="2" type="ORF">BDZ94DRAFT_1172931</name>
</gene>
<feature type="non-terminal residue" evidence="2">
    <location>
        <position position="1"/>
    </location>
</feature>
<keyword evidence="3" id="KW-1185">Reference proteome</keyword>
<evidence type="ECO:0000313" key="3">
    <source>
        <dbReference type="Proteomes" id="UP000807353"/>
    </source>
</evidence>
<sequence>CLKPISVPNDDFVVIDVHGIHRVGIDFFDCHHVLPHSTQLLRAGLYPATTKNPRTAATFQVLKEFHMLSFMSKISGFEFYASLSCLVDNTGTSPPPVHLISGS</sequence>
<evidence type="ECO:0000313" key="2">
    <source>
        <dbReference type="EMBL" id="KAF9458782.1"/>
    </source>
</evidence>
<comment type="caution">
    <text evidence="2">The sequence shown here is derived from an EMBL/GenBank/DDBJ whole genome shotgun (WGS) entry which is preliminary data.</text>
</comment>
<dbReference type="AlphaFoldDB" id="A0A9P6CAW0"/>
<dbReference type="Proteomes" id="UP000807353">
    <property type="component" value="Unassembled WGS sequence"/>
</dbReference>
<reference evidence="2" key="1">
    <citation type="submission" date="2020-11" db="EMBL/GenBank/DDBJ databases">
        <authorList>
            <consortium name="DOE Joint Genome Institute"/>
            <person name="Ahrendt S."/>
            <person name="Riley R."/>
            <person name="Andreopoulos W."/>
            <person name="Labutti K."/>
            <person name="Pangilinan J."/>
            <person name="Ruiz-Duenas F.J."/>
            <person name="Barrasa J.M."/>
            <person name="Sanchez-Garcia M."/>
            <person name="Camarero S."/>
            <person name="Miyauchi S."/>
            <person name="Serrano A."/>
            <person name="Linde D."/>
            <person name="Babiker R."/>
            <person name="Drula E."/>
            <person name="Ayuso-Fernandez I."/>
            <person name="Pacheco R."/>
            <person name="Padilla G."/>
            <person name="Ferreira P."/>
            <person name="Barriuso J."/>
            <person name="Kellner H."/>
            <person name="Castanera R."/>
            <person name="Alfaro M."/>
            <person name="Ramirez L."/>
            <person name="Pisabarro A.G."/>
            <person name="Kuo A."/>
            <person name="Tritt A."/>
            <person name="Lipzen A."/>
            <person name="He G."/>
            <person name="Yan M."/>
            <person name="Ng V."/>
            <person name="Cullen D."/>
            <person name="Martin F."/>
            <person name="Rosso M.-N."/>
            <person name="Henrissat B."/>
            <person name="Hibbett D."/>
            <person name="Martinez A.T."/>
            <person name="Grigoriev I.V."/>
        </authorList>
    </citation>
    <scope>NUCLEOTIDE SEQUENCE</scope>
    <source>
        <strain evidence="2">CBS 247.69</strain>
    </source>
</reference>
<evidence type="ECO:0000259" key="1">
    <source>
        <dbReference type="Pfam" id="PF18803"/>
    </source>
</evidence>
<feature type="domain" description="CxC2-like cysteine cluster KDZ transposase-associated" evidence="1">
    <location>
        <begin position="1"/>
        <end position="91"/>
    </location>
</feature>
<dbReference type="Pfam" id="PF18803">
    <property type="entry name" value="CxC2"/>
    <property type="match status" value="1"/>
</dbReference>
<organism evidence="2 3">
    <name type="scientific">Collybia nuda</name>
    <dbReference type="NCBI Taxonomy" id="64659"/>
    <lineage>
        <taxon>Eukaryota</taxon>
        <taxon>Fungi</taxon>
        <taxon>Dikarya</taxon>
        <taxon>Basidiomycota</taxon>
        <taxon>Agaricomycotina</taxon>
        <taxon>Agaricomycetes</taxon>
        <taxon>Agaricomycetidae</taxon>
        <taxon>Agaricales</taxon>
        <taxon>Tricholomatineae</taxon>
        <taxon>Clitocybaceae</taxon>
        <taxon>Collybia</taxon>
    </lineage>
</organism>
<name>A0A9P6CAW0_9AGAR</name>
<dbReference type="EMBL" id="MU150331">
    <property type="protein sequence ID" value="KAF9458782.1"/>
    <property type="molecule type" value="Genomic_DNA"/>
</dbReference>
<dbReference type="InterPro" id="IPR041457">
    <property type="entry name" value="CxC2_KDZ-assoc"/>
</dbReference>
<protein>
    <recommendedName>
        <fullName evidence="1">CxC2-like cysteine cluster KDZ transposase-associated domain-containing protein</fullName>
    </recommendedName>
</protein>
<dbReference type="OrthoDB" id="2682806at2759"/>
<proteinExistence type="predicted"/>
<accession>A0A9P6CAW0</accession>